<name>A0A087SV79_STEMI</name>
<dbReference type="InterPro" id="IPR027417">
    <property type="entry name" value="P-loop_NTPase"/>
</dbReference>
<dbReference type="Gene3D" id="3.40.50.300">
    <property type="entry name" value="P-loop containing nucleotide triphosphate hydrolases"/>
    <property type="match status" value="1"/>
</dbReference>
<dbReference type="Proteomes" id="UP000054359">
    <property type="component" value="Unassembled WGS sequence"/>
</dbReference>
<accession>A0A087SV79</accession>
<organism evidence="2 3">
    <name type="scientific">Stegodyphus mimosarum</name>
    <name type="common">African social velvet spider</name>
    <dbReference type="NCBI Taxonomy" id="407821"/>
    <lineage>
        <taxon>Eukaryota</taxon>
        <taxon>Metazoa</taxon>
        <taxon>Ecdysozoa</taxon>
        <taxon>Arthropoda</taxon>
        <taxon>Chelicerata</taxon>
        <taxon>Arachnida</taxon>
        <taxon>Araneae</taxon>
        <taxon>Araneomorphae</taxon>
        <taxon>Entelegynae</taxon>
        <taxon>Eresoidea</taxon>
        <taxon>Eresidae</taxon>
        <taxon>Stegodyphus</taxon>
    </lineage>
</organism>
<keyword evidence="3" id="KW-1185">Reference proteome</keyword>
<protein>
    <submittedName>
        <fullName evidence="2">Dynein heavy chain 7, axonemal</fullName>
    </submittedName>
</protein>
<dbReference type="EMBL" id="KK112119">
    <property type="protein sequence ID" value="KFM56768.1"/>
    <property type="molecule type" value="Genomic_DNA"/>
</dbReference>
<dbReference type="GO" id="GO:0007018">
    <property type="term" value="P:microtubule-based movement"/>
    <property type="evidence" value="ECO:0007669"/>
    <property type="project" value="InterPro"/>
</dbReference>
<evidence type="ECO:0000313" key="2">
    <source>
        <dbReference type="EMBL" id="KFM56768.1"/>
    </source>
</evidence>
<dbReference type="OMA" id="VEDMILH"/>
<dbReference type="AlphaFoldDB" id="A0A087SV79"/>
<dbReference type="InterPro" id="IPR026983">
    <property type="entry name" value="DHC"/>
</dbReference>
<feature type="domain" description="Dynein heavy chain ATP-binding dynein motor region" evidence="1">
    <location>
        <begin position="3"/>
        <end position="81"/>
    </location>
</feature>
<dbReference type="STRING" id="407821.A0A087SV79"/>
<reference evidence="2 3" key="1">
    <citation type="submission" date="2013-11" db="EMBL/GenBank/DDBJ databases">
        <title>Genome sequencing of Stegodyphus mimosarum.</title>
        <authorList>
            <person name="Bechsgaard J."/>
        </authorList>
    </citation>
    <scope>NUCLEOTIDE SEQUENCE [LARGE SCALE GENOMIC DNA]</scope>
</reference>
<dbReference type="PANTHER" id="PTHR22878:SF66">
    <property type="entry name" value="DYNEIN AXONEMAL HEAVY CHAIN 7"/>
    <property type="match status" value="1"/>
</dbReference>
<dbReference type="OrthoDB" id="6433787at2759"/>
<dbReference type="GO" id="GO:0051959">
    <property type="term" value="F:dynein light intermediate chain binding"/>
    <property type="evidence" value="ECO:0007669"/>
    <property type="project" value="InterPro"/>
</dbReference>
<feature type="non-terminal residue" evidence="2">
    <location>
        <position position="81"/>
    </location>
</feature>
<dbReference type="InterPro" id="IPR035706">
    <property type="entry name" value="AAA_9"/>
</dbReference>
<dbReference type="FunFam" id="3.40.50.300:FF:004559">
    <property type="entry name" value="Predicted protein"/>
    <property type="match status" value="1"/>
</dbReference>
<dbReference type="GO" id="GO:0030286">
    <property type="term" value="C:dynein complex"/>
    <property type="evidence" value="ECO:0007669"/>
    <property type="project" value="InterPro"/>
</dbReference>
<dbReference type="Pfam" id="PF12781">
    <property type="entry name" value="AAA_9"/>
    <property type="match status" value="1"/>
</dbReference>
<sequence>MICIKLGDSTIEYSSDFRFYITTKLRNPHYLPETSVKVTLVNFMITPAGLEDQLLGIVVAREKPELEEQKNNLLLQGAENK</sequence>
<evidence type="ECO:0000259" key="1">
    <source>
        <dbReference type="Pfam" id="PF12781"/>
    </source>
</evidence>
<dbReference type="PANTHER" id="PTHR22878">
    <property type="entry name" value="DYNEIN HEAVY CHAIN 6, AXONEMAL-LIKE-RELATED"/>
    <property type="match status" value="1"/>
</dbReference>
<gene>
    <name evidence="2" type="ORF">X975_09415</name>
</gene>
<dbReference type="GO" id="GO:0045505">
    <property type="term" value="F:dynein intermediate chain binding"/>
    <property type="evidence" value="ECO:0007669"/>
    <property type="project" value="InterPro"/>
</dbReference>
<proteinExistence type="predicted"/>
<evidence type="ECO:0000313" key="3">
    <source>
        <dbReference type="Proteomes" id="UP000054359"/>
    </source>
</evidence>